<evidence type="ECO:0000313" key="2">
    <source>
        <dbReference type="Proteomes" id="UP000625976"/>
    </source>
</evidence>
<evidence type="ECO:0008006" key="3">
    <source>
        <dbReference type="Google" id="ProtNLM"/>
    </source>
</evidence>
<proteinExistence type="predicted"/>
<comment type="caution">
    <text evidence="1">The sequence shown here is derived from an EMBL/GenBank/DDBJ whole genome shotgun (WGS) entry which is preliminary data.</text>
</comment>
<dbReference type="AlphaFoldDB" id="A0A917LRU2"/>
<sequence>MCMIEEKLNEFVRYYNYERYHESLENVTPAEVYYGKAQRKLKQRK</sequence>
<evidence type="ECO:0000313" key="1">
    <source>
        <dbReference type="EMBL" id="GGG51965.1"/>
    </source>
</evidence>
<organism evidence="1 2">
    <name type="scientific">Bizionia arctica</name>
    <dbReference type="NCBI Taxonomy" id="1495645"/>
    <lineage>
        <taxon>Bacteria</taxon>
        <taxon>Pseudomonadati</taxon>
        <taxon>Bacteroidota</taxon>
        <taxon>Flavobacteriia</taxon>
        <taxon>Flavobacteriales</taxon>
        <taxon>Flavobacteriaceae</taxon>
        <taxon>Bizionia</taxon>
    </lineage>
</organism>
<dbReference type="EMBL" id="BMFQ01000003">
    <property type="protein sequence ID" value="GGG51965.1"/>
    <property type="molecule type" value="Genomic_DNA"/>
</dbReference>
<dbReference type="Proteomes" id="UP000625976">
    <property type="component" value="Unassembled WGS sequence"/>
</dbReference>
<protein>
    <recommendedName>
        <fullName evidence="3">Integrase catalytic domain-containing protein</fullName>
    </recommendedName>
</protein>
<dbReference type="GO" id="GO:0015074">
    <property type="term" value="P:DNA integration"/>
    <property type="evidence" value="ECO:0007669"/>
    <property type="project" value="InterPro"/>
</dbReference>
<dbReference type="InterPro" id="IPR012337">
    <property type="entry name" value="RNaseH-like_sf"/>
</dbReference>
<dbReference type="SUPFAM" id="SSF53098">
    <property type="entry name" value="Ribonuclease H-like"/>
    <property type="match status" value="1"/>
</dbReference>
<reference evidence="1" key="2">
    <citation type="submission" date="2020-09" db="EMBL/GenBank/DDBJ databases">
        <authorList>
            <person name="Sun Q."/>
            <person name="Zhou Y."/>
        </authorList>
    </citation>
    <scope>NUCLEOTIDE SEQUENCE</scope>
    <source>
        <strain evidence="1">CGMCC 1.12751</strain>
    </source>
</reference>
<keyword evidence="2" id="KW-1185">Reference proteome</keyword>
<accession>A0A917LRU2</accession>
<reference evidence="1" key="1">
    <citation type="journal article" date="2014" name="Int. J. Syst. Evol. Microbiol.">
        <title>Complete genome sequence of Corynebacterium casei LMG S-19264T (=DSM 44701T), isolated from a smear-ripened cheese.</title>
        <authorList>
            <consortium name="US DOE Joint Genome Institute (JGI-PGF)"/>
            <person name="Walter F."/>
            <person name="Albersmeier A."/>
            <person name="Kalinowski J."/>
            <person name="Ruckert C."/>
        </authorList>
    </citation>
    <scope>NUCLEOTIDE SEQUENCE</scope>
    <source>
        <strain evidence="1">CGMCC 1.12751</strain>
    </source>
</reference>
<name>A0A917LRU2_9FLAO</name>
<gene>
    <name evidence="1" type="ORF">GCM10010976_23900</name>
</gene>